<evidence type="ECO:0000256" key="1">
    <source>
        <dbReference type="ARBA" id="ARBA00022490"/>
    </source>
</evidence>
<dbReference type="AlphaFoldDB" id="A0A451DJM4"/>
<dbReference type="PANTHER" id="PTHR33692">
    <property type="entry name" value="RIBOSOME MATURATION FACTOR RIMM"/>
    <property type="match status" value="1"/>
</dbReference>
<dbReference type="GO" id="GO:0043022">
    <property type="term" value="F:ribosome binding"/>
    <property type="evidence" value="ECO:0007669"/>
    <property type="project" value="InterPro"/>
</dbReference>
<feature type="domain" description="RimM N-terminal" evidence="6">
    <location>
        <begin position="16"/>
        <end position="96"/>
    </location>
</feature>
<accession>A0A451DJM4</accession>
<dbReference type="OrthoDB" id="9783509at2"/>
<dbReference type="HAMAP" id="MF_00014">
    <property type="entry name" value="Ribosome_mat_RimM"/>
    <property type="match status" value="1"/>
</dbReference>
<name>A0A451DJM4_9GAMM</name>
<dbReference type="Gene3D" id="2.40.30.60">
    <property type="entry name" value="RimM"/>
    <property type="match status" value="1"/>
</dbReference>
<dbReference type="NCBIfam" id="TIGR02273">
    <property type="entry name" value="16S_RimM"/>
    <property type="match status" value="1"/>
</dbReference>
<keyword evidence="2 5" id="KW-0690">Ribosome biogenesis</keyword>
<dbReference type="PANTHER" id="PTHR33692:SF1">
    <property type="entry name" value="RIBOSOME MATURATION FACTOR RIMM"/>
    <property type="match status" value="1"/>
</dbReference>
<dbReference type="GO" id="GO:0005737">
    <property type="term" value="C:cytoplasm"/>
    <property type="evidence" value="ECO:0007669"/>
    <property type="project" value="UniProtKB-SubCell"/>
</dbReference>
<evidence type="ECO:0000256" key="5">
    <source>
        <dbReference type="HAMAP-Rule" id="MF_00014"/>
    </source>
</evidence>
<dbReference type="InterPro" id="IPR056792">
    <property type="entry name" value="PRC_RimM"/>
</dbReference>
<dbReference type="Pfam" id="PF01782">
    <property type="entry name" value="RimM"/>
    <property type="match status" value="1"/>
</dbReference>
<keyword evidence="4 5" id="KW-0143">Chaperone</keyword>
<comment type="domain">
    <text evidence="5">The PRC barrel domain binds ribosomal protein uS19.</text>
</comment>
<evidence type="ECO:0000313" key="8">
    <source>
        <dbReference type="EMBL" id="VFP86920.1"/>
    </source>
</evidence>
<dbReference type="SUPFAM" id="SSF50346">
    <property type="entry name" value="PRC-barrel domain"/>
    <property type="match status" value="1"/>
</dbReference>
<evidence type="ECO:0000313" key="9">
    <source>
        <dbReference type="Proteomes" id="UP000294392"/>
    </source>
</evidence>
<sequence>MRVPISTKCPFHPLSMGVIGSAYGIYGWVKVFSYTEQITNIVHYQPWFTQREGQWYLLELEKWKKYKNQLIIKIKGIDNRNHVKERLTNYEVIVDSKHLPVLSNDDFYWKDLLGCQVINTEHYVLGKVVQIIETGANDVLIVHANVEDKSYTTERFIPFIEKIVIKSVNIMTRIIFVDWSIEF</sequence>
<dbReference type="InterPro" id="IPR036976">
    <property type="entry name" value="RimM_N_sf"/>
</dbReference>
<dbReference type="EMBL" id="LR217735">
    <property type="protein sequence ID" value="VFP86920.1"/>
    <property type="molecule type" value="Genomic_DNA"/>
</dbReference>
<proteinExistence type="inferred from homology"/>
<dbReference type="InterPro" id="IPR009000">
    <property type="entry name" value="Transl_B-barrel_sf"/>
</dbReference>
<evidence type="ECO:0000256" key="2">
    <source>
        <dbReference type="ARBA" id="ARBA00022517"/>
    </source>
</evidence>
<dbReference type="Gene3D" id="2.30.30.240">
    <property type="entry name" value="PRC-barrel domain"/>
    <property type="match status" value="1"/>
</dbReference>
<evidence type="ECO:0000259" key="7">
    <source>
        <dbReference type="Pfam" id="PF24986"/>
    </source>
</evidence>
<keyword evidence="3 5" id="KW-0698">rRNA processing</keyword>
<dbReference type="InterPro" id="IPR011033">
    <property type="entry name" value="PRC_barrel-like_sf"/>
</dbReference>
<comment type="function">
    <text evidence="5">An accessory protein needed during the final step in the assembly of 30S ribosomal subunit, possibly for assembly of the head region. Essential for efficient processing of 16S rRNA. May be needed both before and after RbfA during the maturation of 16S rRNA. It has affinity for free ribosomal 30S subunits but not for 70S ribosomes.</text>
</comment>
<dbReference type="GO" id="GO:0005840">
    <property type="term" value="C:ribosome"/>
    <property type="evidence" value="ECO:0007669"/>
    <property type="project" value="InterPro"/>
</dbReference>
<comment type="similarity">
    <text evidence="5">Belongs to the RimM family.</text>
</comment>
<dbReference type="Pfam" id="PF24986">
    <property type="entry name" value="PRC_RimM"/>
    <property type="match status" value="1"/>
</dbReference>
<evidence type="ECO:0000256" key="4">
    <source>
        <dbReference type="ARBA" id="ARBA00023186"/>
    </source>
</evidence>
<evidence type="ECO:0000256" key="3">
    <source>
        <dbReference type="ARBA" id="ARBA00022552"/>
    </source>
</evidence>
<dbReference type="GO" id="GO:0042274">
    <property type="term" value="P:ribosomal small subunit biogenesis"/>
    <property type="evidence" value="ECO:0007669"/>
    <property type="project" value="UniProtKB-UniRule"/>
</dbReference>
<protein>
    <recommendedName>
        <fullName evidence="5">Ribosome maturation factor RimM</fullName>
    </recommendedName>
</protein>
<gene>
    <name evidence="5 8" type="primary">rimM</name>
    <name evidence="8" type="ORF">ERCISPPA3004_009</name>
</gene>
<dbReference type="SUPFAM" id="SSF50447">
    <property type="entry name" value="Translation proteins"/>
    <property type="match status" value="1"/>
</dbReference>
<dbReference type="Proteomes" id="UP000294392">
    <property type="component" value="Chromosome"/>
</dbReference>
<feature type="domain" description="Ribosome maturation factor RimM PRC barrel" evidence="7">
    <location>
        <begin position="109"/>
        <end position="179"/>
    </location>
</feature>
<reference evidence="8 9" key="1">
    <citation type="submission" date="2019-02" db="EMBL/GenBank/DDBJ databases">
        <authorList>
            <person name="Manzano-Marin A."/>
            <person name="Manzano-Marin A."/>
        </authorList>
    </citation>
    <scope>NUCLEOTIDE SEQUENCE [LARGE SCALE GENOMIC DNA]</scope>
    <source>
        <strain evidence="8 9">ErCisplendens</strain>
    </source>
</reference>
<organism evidence="8 9">
    <name type="scientific">Candidatus Erwinia haradaeae</name>
    <dbReference type="NCBI Taxonomy" id="1922217"/>
    <lineage>
        <taxon>Bacteria</taxon>
        <taxon>Pseudomonadati</taxon>
        <taxon>Pseudomonadota</taxon>
        <taxon>Gammaproteobacteria</taxon>
        <taxon>Enterobacterales</taxon>
        <taxon>Erwiniaceae</taxon>
        <taxon>Erwinia</taxon>
    </lineage>
</organism>
<comment type="subcellular location">
    <subcellularLocation>
        <location evidence="5">Cytoplasm</location>
    </subcellularLocation>
</comment>
<keyword evidence="1 5" id="KW-0963">Cytoplasm</keyword>
<dbReference type="RefSeq" id="WP_157990114.1">
    <property type="nucleotide sequence ID" value="NZ_LR217735.1"/>
</dbReference>
<comment type="subunit">
    <text evidence="5">Binds ribosomal protein uS19.</text>
</comment>
<dbReference type="InterPro" id="IPR011961">
    <property type="entry name" value="RimM"/>
</dbReference>
<dbReference type="GO" id="GO:0006364">
    <property type="term" value="P:rRNA processing"/>
    <property type="evidence" value="ECO:0007669"/>
    <property type="project" value="UniProtKB-UniRule"/>
</dbReference>
<dbReference type="InterPro" id="IPR002676">
    <property type="entry name" value="RimM_N"/>
</dbReference>
<evidence type="ECO:0000259" key="6">
    <source>
        <dbReference type="Pfam" id="PF01782"/>
    </source>
</evidence>